<dbReference type="Proteomes" id="UP000235388">
    <property type="component" value="Unassembled WGS sequence"/>
</dbReference>
<protein>
    <submittedName>
        <fullName evidence="2">Uncharacterized protein</fullName>
    </submittedName>
</protein>
<evidence type="ECO:0000313" key="2">
    <source>
        <dbReference type="EMBL" id="PLW29105.1"/>
    </source>
</evidence>
<evidence type="ECO:0000256" key="1">
    <source>
        <dbReference type="SAM" id="MobiDB-lite"/>
    </source>
</evidence>
<keyword evidence="3" id="KW-1185">Reference proteome</keyword>
<accession>A0A2N5TUD7</accession>
<dbReference type="EMBL" id="PGCJ01000421">
    <property type="protein sequence ID" value="PLW29105.1"/>
    <property type="molecule type" value="Genomic_DNA"/>
</dbReference>
<reference evidence="2 3" key="1">
    <citation type="submission" date="2017-11" db="EMBL/GenBank/DDBJ databases">
        <title>De novo assembly and phasing of dikaryotic genomes from two isolates of Puccinia coronata f. sp. avenae, the causal agent of oat crown rust.</title>
        <authorList>
            <person name="Miller M.E."/>
            <person name="Zhang Y."/>
            <person name="Omidvar V."/>
            <person name="Sperschneider J."/>
            <person name="Schwessinger B."/>
            <person name="Raley C."/>
            <person name="Palmer J.M."/>
            <person name="Garnica D."/>
            <person name="Upadhyaya N."/>
            <person name="Rathjen J."/>
            <person name="Taylor J.M."/>
            <person name="Park R.F."/>
            <person name="Dodds P.N."/>
            <person name="Hirsch C.D."/>
            <person name="Kianian S.F."/>
            <person name="Figueroa M."/>
        </authorList>
    </citation>
    <scope>NUCLEOTIDE SEQUENCE [LARGE SCALE GENOMIC DNA]</scope>
    <source>
        <strain evidence="2">12NC29</strain>
    </source>
</reference>
<dbReference type="AlphaFoldDB" id="A0A2N5TUD7"/>
<evidence type="ECO:0000313" key="3">
    <source>
        <dbReference type="Proteomes" id="UP000235388"/>
    </source>
</evidence>
<feature type="compositionally biased region" description="Polar residues" evidence="1">
    <location>
        <begin position="197"/>
        <end position="207"/>
    </location>
</feature>
<gene>
    <name evidence="2" type="ORF">PCANC_23473</name>
</gene>
<sequence length="207" mass="22477">MDINPATDSELLDQTVKCGFAFGAGSRWTTPGFTSAARKEAEKALYIVSGSVVDRRAHNPDKAQSRFKFLDFQNDCSTSAFYSHIVLKPPKPSPKTNQPTTDIAMSSFHVYTLDGFSMYLMPRAASAPGCPACQSDTLPSVFEDDDDGEQLGKLSKVNKALKQFLLARSKRASLLKFLSSTRIRSSLTLSPRSSGSATPSFTSKTSS</sequence>
<dbReference type="OrthoDB" id="2513692at2759"/>
<proteinExistence type="predicted"/>
<name>A0A2N5TUD7_9BASI</name>
<feature type="compositionally biased region" description="Low complexity" evidence="1">
    <location>
        <begin position="187"/>
        <end position="196"/>
    </location>
</feature>
<feature type="region of interest" description="Disordered" evidence="1">
    <location>
        <begin position="187"/>
        <end position="207"/>
    </location>
</feature>
<organism evidence="2 3">
    <name type="scientific">Puccinia coronata f. sp. avenae</name>
    <dbReference type="NCBI Taxonomy" id="200324"/>
    <lineage>
        <taxon>Eukaryota</taxon>
        <taxon>Fungi</taxon>
        <taxon>Dikarya</taxon>
        <taxon>Basidiomycota</taxon>
        <taxon>Pucciniomycotina</taxon>
        <taxon>Pucciniomycetes</taxon>
        <taxon>Pucciniales</taxon>
        <taxon>Pucciniaceae</taxon>
        <taxon>Puccinia</taxon>
    </lineage>
</organism>
<comment type="caution">
    <text evidence="2">The sequence shown here is derived from an EMBL/GenBank/DDBJ whole genome shotgun (WGS) entry which is preliminary data.</text>
</comment>